<reference evidence="2 3" key="1">
    <citation type="submission" date="2019-01" db="EMBL/GenBank/DDBJ databases">
        <authorList>
            <person name="Ferrante I. M."/>
        </authorList>
    </citation>
    <scope>NUCLEOTIDE SEQUENCE [LARGE SCALE GENOMIC DNA]</scope>
    <source>
        <strain evidence="2 3">B856</strain>
    </source>
</reference>
<dbReference type="Proteomes" id="UP000291116">
    <property type="component" value="Unassembled WGS sequence"/>
</dbReference>
<dbReference type="EMBL" id="CAACVS010000037">
    <property type="protein sequence ID" value="VEU34756.1"/>
    <property type="molecule type" value="Genomic_DNA"/>
</dbReference>
<evidence type="ECO:0000313" key="3">
    <source>
        <dbReference type="Proteomes" id="UP000291116"/>
    </source>
</evidence>
<dbReference type="AlphaFoldDB" id="A0A448YYB2"/>
<protein>
    <submittedName>
        <fullName evidence="2">Uncharacterized protein</fullName>
    </submittedName>
</protein>
<sequence>MRTVASSSSSLVVRIVCGRNKGHLHRLLGRTGTPRTLSHPASPPYPGRHPQGLRSLPAGQARSMVSAAPNRHFAGHLAEFSPADGSLLPVPLRLVPEELVAWGQAPKTLEILVSEAIEAETETETKTLTGPAPEKCGAPSRFFRRRTVTVLPAVGCGLDSLDTIRSEEYHPCRESNSNSNDDDAFEWNTSDPIVHIWNDETNGVGIIDRVVGPAATPAATKPAASAAAATTTTTILLETTFALPGSHRLRVAFGLDAASDRNGNCRYGLSSSSPIRVHLERWYDTDPDPSVQGAARNAEDVNGHLDAATVACLLGADKGQRQRLRAIAAEPPIREAAGRGETVDLALFGRLGISGRDGSDGGWSLDVALGLPFPPSEEEGGASEPQTGTATTVRRVFRGRFCTPFCSETKPPLAEKGEPFRRNKPPVASGPRPAVLY</sequence>
<gene>
    <name evidence="2" type="ORF">PSNMU_V1.4_AUG-EV-PASAV3_0014860</name>
</gene>
<dbReference type="OrthoDB" id="43223at2759"/>
<proteinExistence type="predicted"/>
<evidence type="ECO:0000313" key="2">
    <source>
        <dbReference type="EMBL" id="VEU34756.1"/>
    </source>
</evidence>
<feature type="region of interest" description="Disordered" evidence="1">
    <location>
        <begin position="371"/>
        <end position="390"/>
    </location>
</feature>
<feature type="region of interest" description="Disordered" evidence="1">
    <location>
        <begin position="407"/>
        <end position="437"/>
    </location>
</feature>
<name>A0A448YYB2_9STRA</name>
<organism evidence="2 3">
    <name type="scientific">Pseudo-nitzschia multistriata</name>
    <dbReference type="NCBI Taxonomy" id="183589"/>
    <lineage>
        <taxon>Eukaryota</taxon>
        <taxon>Sar</taxon>
        <taxon>Stramenopiles</taxon>
        <taxon>Ochrophyta</taxon>
        <taxon>Bacillariophyta</taxon>
        <taxon>Bacillariophyceae</taxon>
        <taxon>Bacillariophycidae</taxon>
        <taxon>Bacillariales</taxon>
        <taxon>Bacillariaceae</taxon>
        <taxon>Pseudo-nitzschia</taxon>
    </lineage>
</organism>
<accession>A0A448YYB2</accession>
<evidence type="ECO:0000256" key="1">
    <source>
        <dbReference type="SAM" id="MobiDB-lite"/>
    </source>
</evidence>
<keyword evidence="3" id="KW-1185">Reference proteome</keyword>
<feature type="region of interest" description="Disordered" evidence="1">
    <location>
        <begin position="27"/>
        <end position="62"/>
    </location>
</feature>